<dbReference type="EMBL" id="CP002085">
    <property type="protein sequence ID" value="ADK85961.1"/>
    <property type="molecule type" value="Genomic_DNA"/>
</dbReference>
<reference evidence="1 2" key="1">
    <citation type="journal article" date="2010" name="Stand. Genomic Sci.">
        <title>Complete genome sequence of Desulfarculus baarsii type strain (2st14).</title>
        <authorList>
            <person name="Sun H."/>
            <person name="Spring S."/>
            <person name="Lapidus A."/>
            <person name="Davenport K."/>
            <person name="Del Rio T.G."/>
            <person name="Tice H."/>
            <person name="Nolan M."/>
            <person name="Copeland A."/>
            <person name="Cheng J.F."/>
            <person name="Lucas S."/>
            <person name="Tapia R."/>
            <person name="Goodwin L."/>
            <person name="Pitluck S."/>
            <person name="Ivanova N."/>
            <person name="Pagani I."/>
            <person name="Mavromatis K."/>
            <person name="Ovchinnikova G."/>
            <person name="Pati A."/>
            <person name="Chen A."/>
            <person name="Palaniappan K."/>
            <person name="Hauser L."/>
            <person name="Chang Y.J."/>
            <person name="Jeffries C.D."/>
            <person name="Detter J.C."/>
            <person name="Han C."/>
            <person name="Rohde M."/>
            <person name="Brambilla E."/>
            <person name="Goker M."/>
            <person name="Woyke T."/>
            <person name="Bristow J."/>
            <person name="Eisen J.A."/>
            <person name="Markowitz V."/>
            <person name="Hugenholtz P."/>
            <person name="Kyrpides N.C."/>
            <person name="Klenk H.P."/>
            <person name="Land M."/>
        </authorList>
    </citation>
    <scope>NUCLEOTIDE SEQUENCE [LARGE SCALE GENOMIC DNA]</scope>
    <source>
        <strain evidence="2">ATCC 33931 / DSM 2075 / LMG 7858 / VKM B-1802 / 2st14</strain>
    </source>
</reference>
<proteinExistence type="predicted"/>
<gene>
    <name evidence="1" type="ordered locus">Deba_2607</name>
</gene>
<organism evidence="1 2">
    <name type="scientific">Desulfarculus baarsii (strain ATCC 33931 / DSM 2075 / LMG 7858 / VKM B-1802 / 2st14)</name>
    <dbReference type="NCBI Taxonomy" id="644282"/>
    <lineage>
        <taxon>Bacteria</taxon>
        <taxon>Pseudomonadati</taxon>
        <taxon>Thermodesulfobacteriota</taxon>
        <taxon>Desulfarculia</taxon>
        <taxon>Desulfarculales</taxon>
        <taxon>Desulfarculaceae</taxon>
        <taxon>Desulfarculus</taxon>
    </lineage>
</organism>
<evidence type="ECO:0000313" key="1">
    <source>
        <dbReference type="EMBL" id="ADK85961.1"/>
    </source>
</evidence>
<dbReference type="RefSeq" id="WP_013259400.1">
    <property type="nucleotide sequence ID" value="NC_014365.1"/>
</dbReference>
<sequence>MATLNFKRFSHVDDLKVVHLHSLIRFLEPHAAYFAAKGFILPSEGSPDDFDYEALTSLFISTDDMPQDLVEALYQVNEMATPEGMQDILERCEEAGVELALGEEPAPTDVAVQTWLQAPEIFERAHNEYQLDRPRSFESFFNPAGKHVSPLKMPTLAILRAMEADLTEWFDRKKCGKTVKVMPFERDDGLWFLVRRGEPIKRQGAVLDGKSGSVVYRPEKHDVLVYTPALAELRISPVTKKERELYLRVFGKHLFEGDDFFSERGKYTLEPLRRDGKESLVCSDITGLDEIVLREIRIAWGGRHKEFETRRADDIFAAYEEKGRELPRHAPLVLAKFKVNFPDTKKTRALVIYPPNKINIKRHDDSAVLDAWMAKRGFILNQASEEEIEDDVSMAGS</sequence>
<evidence type="ECO:0000313" key="2">
    <source>
        <dbReference type="Proteomes" id="UP000009047"/>
    </source>
</evidence>
<name>E1QK68_DESB2</name>
<protein>
    <submittedName>
        <fullName evidence="1">Uncharacterized protein</fullName>
    </submittedName>
</protein>
<dbReference type="Proteomes" id="UP000009047">
    <property type="component" value="Chromosome"/>
</dbReference>
<dbReference type="eggNOG" id="ENOG502Z7R6">
    <property type="taxonomic scope" value="Bacteria"/>
</dbReference>
<accession>E1QK68</accession>
<dbReference type="STRING" id="644282.Deba_2607"/>
<dbReference type="OrthoDB" id="232875at2"/>
<dbReference type="KEGG" id="dbr:Deba_2607"/>
<dbReference type="HOGENOM" id="CLU_695941_0_0_7"/>
<keyword evidence="2" id="KW-1185">Reference proteome</keyword>
<dbReference type="AlphaFoldDB" id="E1QK68"/>